<comment type="caution">
    <text evidence="2">The sequence shown here is derived from an EMBL/GenBank/DDBJ whole genome shotgun (WGS) entry which is preliminary data.</text>
</comment>
<evidence type="ECO:0000313" key="3">
    <source>
        <dbReference type="Proteomes" id="UP000257109"/>
    </source>
</evidence>
<name>A0A371H080_MUCPR</name>
<feature type="non-terminal residue" evidence="2">
    <location>
        <position position="1"/>
    </location>
</feature>
<dbReference type="Proteomes" id="UP000257109">
    <property type="component" value="Unassembled WGS sequence"/>
</dbReference>
<dbReference type="EMBL" id="QJKJ01003950">
    <property type="protein sequence ID" value="RDX96195.1"/>
    <property type="molecule type" value="Genomic_DNA"/>
</dbReference>
<accession>A0A371H080</accession>
<sequence>MEANHRHRPWRLSWTVEPTKPNPCMELPKMKLQLCAGTLVGFLGEQIEIQVYLDLKTMFQEGKNAKTIPMKYMVINALTSYNLALNALCVMVSTLHLYLKYPIGDYVGTIRIDQNMANKSYLIHHTRA</sequence>
<evidence type="ECO:0000313" key="2">
    <source>
        <dbReference type="EMBL" id="RDX96195.1"/>
    </source>
</evidence>
<reference evidence="2" key="1">
    <citation type="submission" date="2018-05" db="EMBL/GenBank/DDBJ databases">
        <title>Draft genome of Mucuna pruriens seed.</title>
        <authorList>
            <person name="Nnadi N.E."/>
            <person name="Vos R."/>
            <person name="Hasami M.H."/>
            <person name="Devisetty U.K."/>
            <person name="Aguiy J.C."/>
        </authorList>
    </citation>
    <scope>NUCLEOTIDE SEQUENCE [LARGE SCALE GENOMIC DNA]</scope>
    <source>
        <strain evidence="2">JCA_2017</strain>
    </source>
</reference>
<protein>
    <submittedName>
        <fullName evidence="2">Uncharacterized protein</fullName>
    </submittedName>
</protein>
<evidence type="ECO:0000256" key="1">
    <source>
        <dbReference type="SAM" id="Phobius"/>
    </source>
</evidence>
<gene>
    <name evidence="2" type="ORF">CR513_21184</name>
</gene>
<feature type="transmembrane region" description="Helical" evidence="1">
    <location>
        <begin position="73"/>
        <end position="99"/>
    </location>
</feature>
<keyword evidence="3" id="KW-1185">Reference proteome</keyword>
<proteinExistence type="predicted"/>
<organism evidence="2 3">
    <name type="scientific">Mucuna pruriens</name>
    <name type="common">Velvet bean</name>
    <name type="synonym">Dolichos pruriens</name>
    <dbReference type="NCBI Taxonomy" id="157652"/>
    <lineage>
        <taxon>Eukaryota</taxon>
        <taxon>Viridiplantae</taxon>
        <taxon>Streptophyta</taxon>
        <taxon>Embryophyta</taxon>
        <taxon>Tracheophyta</taxon>
        <taxon>Spermatophyta</taxon>
        <taxon>Magnoliopsida</taxon>
        <taxon>eudicotyledons</taxon>
        <taxon>Gunneridae</taxon>
        <taxon>Pentapetalae</taxon>
        <taxon>rosids</taxon>
        <taxon>fabids</taxon>
        <taxon>Fabales</taxon>
        <taxon>Fabaceae</taxon>
        <taxon>Papilionoideae</taxon>
        <taxon>50 kb inversion clade</taxon>
        <taxon>NPAAA clade</taxon>
        <taxon>indigoferoid/millettioid clade</taxon>
        <taxon>Phaseoleae</taxon>
        <taxon>Mucuna</taxon>
    </lineage>
</organism>
<dbReference type="OrthoDB" id="1400091at2759"/>
<dbReference type="AlphaFoldDB" id="A0A371H080"/>
<keyword evidence="1" id="KW-0812">Transmembrane</keyword>
<keyword evidence="1" id="KW-0472">Membrane</keyword>
<keyword evidence="1" id="KW-1133">Transmembrane helix</keyword>